<dbReference type="EMBL" id="JACAZH010000026">
    <property type="protein sequence ID" value="KAF7341940.1"/>
    <property type="molecule type" value="Genomic_DNA"/>
</dbReference>
<evidence type="ECO:0000313" key="1">
    <source>
        <dbReference type="EMBL" id="KAF7341940.1"/>
    </source>
</evidence>
<dbReference type="OrthoDB" id="2948793at2759"/>
<keyword evidence="2" id="KW-1185">Reference proteome</keyword>
<accession>A0A8H6XI43</accession>
<dbReference type="AlphaFoldDB" id="A0A8H6XI43"/>
<comment type="caution">
    <text evidence="1">The sequence shown here is derived from an EMBL/GenBank/DDBJ whole genome shotgun (WGS) entry which is preliminary data.</text>
</comment>
<sequence length="55" mass="6461">MTTMVEYSLLILHAEKLSSRQPPEFYIIVADESRREFKSPIARGTTPKWNFKSKM</sequence>
<organism evidence="1 2">
    <name type="scientific">Mycena sanguinolenta</name>
    <dbReference type="NCBI Taxonomy" id="230812"/>
    <lineage>
        <taxon>Eukaryota</taxon>
        <taxon>Fungi</taxon>
        <taxon>Dikarya</taxon>
        <taxon>Basidiomycota</taxon>
        <taxon>Agaricomycotina</taxon>
        <taxon>Agaricomycetes</taxon>
        <taxon>Agaricomycetidae</taxon>
        <taxon>Agaricales</taxon>
        <taxon>Marasmiineae</taxon>
        <taxon>Mycenaceae</taxon>
        <taxon>Mycena</taxon>
    </lineage>
</organism>
<reference evidence="1" key="1">
    <citation type="submission" date="2020-05" db="EMBL/GenBank/DDBJ databases">
        <title>Mycena genomes resolve the evolution of fungal bioluminescence.</title>
        <authorList>
            <person name="Tsai I.J."/>
        </authorList>
    </citation>
    <scope>NUCLEOTIDE SEQUENCE</scope>
    <source>
        <strain evidence="1">160909Yilan</strain>
    </source>
</reference>
<evidence type="ECO:0000313" key="2">
    <source>
        <dbReference type="Proteomes" id="UP000623467"/>
    </source>
</evidence>
<protein>
    <recommendedName>
        <fullName evidence="3">C2 domain-containing protein</fullName>
    </recommendedName>
</protein>
<evidence type="ECO:0008006" key="3">
    <source>
        <dbReference type="Google" id="ProtNLM"/>
    </source>
</evidence>
<gene>
    <name evidence="1" type="ORF">MSAN_02050000</name>
</gene>
<name>A0A8H6XI43_9AGAR</name>
<dbReference type="Proteomes" id="UP000623467">
    <property type="component" value="Unassembled WGS sequence"/>
</dbReference>
<proteinExistence type="predicted"/>